<dbReference type="KEGG" id="tpol:Mal48_35440"/>
<evidence type="ECO:0000256" key="2">
    <source>
        <dbReference type="ARBA" id="ARBA00022723"/>
    </source>
</evidence>
<dbReference type="GO" id="GO:0046872">
    <property type="term" value="F:metal ion binding"/>
    <property type="evidence" value="ECO:0007669"/>
    <property type="project" value="UniProtKB-KW"/>
</dbReference>
<evidence type="ECO:0000259" key="9">
    <source>
        <dbReference type="Pfam" id="PF01979"/>
    </source>
</evidence>
<dbReference type="GO" id="GO:0008448">
    <property type="term" value="F:N-acetylglucosamine-6-phosphate deacetylase activity"/>
    <property type="evidence" value="ECO:0007669"/>
    <property type="project" value="UniProtKB-EC"/>
</dbReference>
<keyword evidence="3 5" id="KW-0378">Hydrolase</keyword>
<name>A0A517QRM5_9PLAN</name>
<dbReference type="InterPro" id="IPR003764">
    <property type="entry name" value="GlcNAc_6-P_deAcase"/>
</dbReference>
<dbReference type="EMBL" id="CP036267">
    <property type="protein sequence ID" value="QDT34284.1"/>
    <property type="molecule type" value="Genomic_DNA"/>
</dbReference>
<feature type="active site" description="Proton donor/acceptor" evidence="6">
    <location>
        <position position="266"/>
    </location>
</feature>
<dbReference type="PANTHER" id="PTHR11113:SF14">
    <property type="entry name" value="N-ACETYLGLUCOSAMINE-6-PHOSPHATE DEACETYLASE"/>
    <property type="match status" value="1"/>
</dbReference>
<evidence type="ECO:0000256" key="7">
    <source>
        <dbReference type="PIRSR" id="PIRSR038994-2"/>
    </source>
</evidence>
<evidence type="ECO:0000256" key="1">
    <source>
        <dbReference type="ARBA" id="ARBA00010716"/>
    </source>
</evidence>
<evidence type="ECO:0000313" key="11">
    <source>
        <dbReference type="Proteomes" id="UP000315724"/>
    </source>
</evidence>
<dbReference type="SUPFAM" id="SSF51556">
    <property type="entry name" value="Metallo-dependent hydrolases"/>
    <property type="match status" value="1"/>
</dbReference>
<feature type="binding site" evidence="8">
    <location>
        <position position="187"/>
    </location>
    <ligand>
        <name>Zn(2+)</name>
        <dbReference type="ChEBI" id="CHEBI:29105"/>
    </ligand>
</feature>
<accession>A0A517QRM5</accession>
<dbReference type="InterPro" id="IPR006680">
    <property type="entry name" value="Amidohydro-rel"/>
</dbReference>
<evidence type="ECO:0000313" key="10">
    <source>
        <dbReference type="EMBL" id="QDT34284.1"/>
    </source>
</evidence>
<feature type="domain" description="Amidohydrolase-related" evidence="9">
    <location>
        <begin position="37"/>
        <end position="378"/>
    </location>
</feature>
<sequence>MRVQAREFRSQQPVEIVVEDGKIAAINEIESAETLPIVAPGLFDLQINGYGGTWFSDEKLTVEKCLEALRAHYQYGITHLFPTLITNSYEALENGFAIIRQACEKEAWANRMVLGCHLEGPYIATEDGPRGAHPLDQVRACDWDEVQRLQAASGNRIRLLTLAPESPGAPEFITNCVNNGIAISIGHTAANTEQIGAAVAAGATLSTHLGNGAHGTLRRHPNYIWDQLGEPKLTASIISDGHHLPASVVRSFYFAKGKDGIVLTCDASGLAGCEPGVHDYHGAKFEVLESGKVVIAGQSQFLAGSGVQTDVCIATMVEMTGCSLADAWDMATINPARISHVECAKLAVGKPADFVLFEHDSANAKLHVLQTIADGEVVFGSF</sequence>
<protein>
    <submittedName>
        <fullName evidence="10">N-acetylglucosamine-6-phosphate deacetylase</fullName>
        <ecNumber evidence="10">3.5.1.25</ecNumber>
    </submittedName>
</protein>
<dbReference type="AlphaFoldDB" id="A0A517QRM5"/>
<evidence type="ECO:0000256" key="8">
    <source>
        <dbReference type="PIRSR" id="PIRSR038994-3"/>
    </source>
</evidence>
<dbReference type="PIRSF" id="PIRSF038994">
    <property type="entry name" value="NagA"/>
    <property type="match status" value="1"/>
</dbReference>
<evidence type="ECO:0000256" key="3">
    <source>
        <dbReference type="ARBA" id="ARBA00022801"/>
    </source>
</evidence>
<dbReference type="GO" id="GO:0006046">
    <property type="term" value="P:N-acetylglucosamine catabolic process"/>
    <property type="evidence" value="ECO:0007669"/>
    <property type="project" value="TreeGrafter"/>
</dbReference>
<evidence type="ECO:0000256" key="6">
    <source>
        <dbReference type="PIRSR" id="PIRSR038994-1"/>
    </source>
</evidence>
<dbReference type="Pfam" id="PF01979">
    <property type="entry name" value="Amidohydro_1"/>
    <property type="match status" value="1"/>
</dbReference>
<keyword evidence="4 5" id="KW-0119">Carbohydrate metabolism</keyword>
<feature type="binding site" evidence="8">
    <location>
        <position position="119"/>
    </location>
    <ligand>
        <name>Zn(2+)</name>
        <dbReference type="ChEBI" id="CHEBI:29105"/>
    </ligand>
</feature>
<keyword evidence="2 8" id="KW-0479">Metal-binding</keyword>
<dbReference type="OrthoDB" id="9776488at2"/>
<dbReference type="Proteomes" id="UP000315724">
    <property type="component" value="Chromosome"/>
</dbReference>
<organism evidence="10 11">
    <name type="scientific">Thalassoglobus polymorphus</name>
    <dbReference type="NCBI Taxonomy" id="2527994"/>
    <lineage>
        <taxon>Bacteria</taxon>
        <taxon>Pseudomonadati</taxon>
        <taxon>Planctomycetota</taxon>
        <taxon>Planctomycetia</taxon>
        <taxon>Planctomycetales</taxon>
        <taxon>Planctomycetaceae</taxon>
        <taxon>Thalassoglobus</taxon>
    </lineage>
</organism>
<gene>
    <name evidence="10" type="primary">nagA_2</name>
    <name evidence="10" type="ORF">Mal48_35440</name>
</gene>
<feature type="binding site" evidence="7">
    <location>
        <begin position="302"/>
        <end position="304"/>
    </location>
    <ligand>
        <name>substrate</name>
    </ligand>
</feature>
<dbReference type="EC" id="3.5.1.25" evidence="10"/>
<dbReference type="SUPFAM" id="SSF51338">
    <property type="entry name" value="Composite domain of metallo-dependent hydrolases"/>
    <property type="match status" value="1"/>
</dbReference>
<comment type="cofactor">
    <cofactor evidence="8">
        <name>a divalent metal cation</name>
        <dbReference type="ChEBI" id="CHEBI:60240"/>
    </cofactor>
    <text evidence="8">Binds 1 divalent metal cation per subunit.</text>
</comment>
<dbReference type="InterPro" id="IPR032466">
    <property type="entry name" value="Metal_Hydrolase"/>
</dbReference>
<feature type="binding site" evidence="7">
    <location>
        <begin position="211"/>
        <end position="212"/>
    </location>
    <ligand>
        <name>substrate</name>
    </ligand>
</feature>
<evidence type="ECO:0000256" key="5">
    <source>
        <dbReference type="PIRNR" id="PIRNR038994"/>
    </source>
</evidence>
<dbReference type="Gene3D" id="3.20.20.140">
    <property type="entry name" value="Metal-dependent hydrolases"/>
    <property type="match status" value="1"/>
</dbReference>
<evidence type="ECO:0000256" key="4">
    <source>
        <dbReference type="ARBA" id="ARBA00023277"/>
    </source>
</evidence>
<reference evidence="10 11" key="1">
    <citation type="submission" date="2019-02" db="EMBL/GenBank/DDBJ databases">
        <title>Deep-cultivation of Planctomycetes and their phenomic and genomic characterization uncovers novel biology.</title>
        <authorList>
            <person name="Wiegand S."/>
            <person name="Jogler M."/>
            <person name="Boedeker C."/>
            <person name="Pinto D."/>
            <person name="Vollmers J."/>
            <person name="Rivas-Marin E."/>
            <person name="Kohn T."/>
            <person name="Peeters S.H."/>
            <person name="Heuer A."/>
            <person name="Rast P."/>
            <person name="Oberbeckmann S."/>
            <person name="Bunk B."/>
            <person name="Jeske O."/>
            <person name="Meyerdierks A."/>
            <person name="Storesund J.E."/>
            <person name="Kallscheuer N."/>
            <person name="Luecker S."/>
            <person name="Lage O.M."/>
            <person name="Pohl T."/>
            <person name="Merkel B.J."/>
            <person name="Hornburger P."/>
            <person name="Mueller R.-W."/>
            <person name="Bruemmer F."/>
            <person name="Labrenz M."/>
            <person name="Spormann A.M."/>
            <person name="Op den Camp H."/>
            <person name="Overmann J."/>
            <person name="Amann R."/>
            <person name="Jetten M.S.M."/>
            <person name="Mascher T."/>
            <person name="Medema M.H."/>
            <person name="Devos D.P."/>
            <person name="Kaster A.-K."/>
            <person name="Ovreas L."/>
            <person name="Rohde M."/>
            <person name="Galperin M.Y."/>
            <person name="Jogler C."/>
        </authorList>
    </citation>
    <scope>NUCLEOTIDE SEQUENCE [LARGE SCALE GENOMIC DNA]</scope>
    <source>
        <strain evidence="10 11">Mal48</strain>
    </source>
</reference>
<keyword evidence="11" id="KW-1185">Reference proteome</keyword>
<feature type="binding site" evidence="7">
    <location>
        <position position="243"/>
    </location>
    <ligand>
        <name>substrate</name>
    </ligand>
</feature>
<dbReference type="InterPro" id="IPR011059">
    <property type="entry name" value="Metal-dep_hydrolase_composite"/>
</dbReference>
<feature type="binding site" evidence="7">
    <location>
        <position position="219"/>
    </location>
    <ligand>
        <name>substrate</name>
    </ligand>
</feature>
<dbReference type="RefSeq" id="WP_145201988.1">
    <property type="nucleotide sequence ID" value="NZ_CP036267.1"/>
</dbReference>
<proteinExistence type="inferred from homology"/>
<dbReference type="PANTHER" id="PTHR11113">
    <property type="entry name" value="N-ACETYLGLUCOSAMINE-6-PHOSPHATE DEACETYLASE"/>
    <property type="match status" value="1"/>
</dbReference>
<feature type="binding site" evidence="8">
    <location>
        <position position="208"/>
    </location>
    <ligand>
        <name>Zn(2+)</name>
        <dbReference type="ChEBI" id="CHEBI:29105"/>
    </ligand>
</feature>
<comment type="similarity">
    <text evidence="1 5">Belongs to the metallo-dependent hydrolases superfamily. NagA family.</text>
</comment>
<feature type="binding site" evidence="7">
    <location>
        <position position="132"/>
    </location>
    <ligand>
        <name>substrate</name>
    </ligand>
</feature>